<evidence type="ECO:0000256" key="7">
    <source>
        <dbReference type="ARBA" id="ARBA00093657"/>
    </source>
</evidence>
<feature type="region of interest" description="Disordered" evidence="8">
    <location>
        <begin position="96"/>
        <end position="189"/>
    </location>
</feature>
<keyword evidence="4" id="KW-0804">Transcription</keyword>
<evidence type="ECO:0000259" key="9">
    <source>
        <dbReference type="Pfam" id="PF03847"/>
    </source>
</evidence>
<evidence type="ECO:0000256" key="2">
    <source>
        <dbReference type="ARBA" id="ARBA00007530"/>
    </source>
</evidence>
<evidence type="ECO:0000256" key="8">
    <source>
        <dbReference type="SAM" id="MobiDB-lite"/>
    </source>
</evidence>
<dbReference type="GO" id="GO:0003677">
    <property type="term" value="F:DNA binding"/>
    <property type="evidence" value="ECO:0007669"/>
    <property type="project" value="TreeGrafter"/>
</dbReference>
<keyword evidence="5" id="KW-0539">Nucleus</keyword>
<organism evidence="10 11">
    <name type="scientific">Circinella minor</name>
    <dbReference type="NCBI Taxonomy" id="1195481"/>
    <lineage>
        <taxon>Eukaryota</taxon>
        <taxon>Fungi</taxon>
        <taxon>Fungi incertae sedis</taxon>
        <taxon>Mucoromycota</taxon>
        <taxon>Mucoromycotina</taxon>
        <taxon>Mucoromycetes</taxon>
        <taxon>Mucorales</taxon>
        <taxon>Lichtheimiaceae</taxon>
        <taxon>Circinella</taxon>
    </lineage>
</organism>
<dbReference type="AlphaFoldDB" id="A0A8H7SD93"/>
<dbReference type="PANTHER" id="PTHR12264:SF21">
    <property type="entry name" value="TRANSCRIPTION INITIATION FACTOR TFIID SUBUNIT 12"/>
    <property type="match status" value="1"/>
</dbReference>
<evidence type="ECO:0000313" key="10">
    <source>
        <dbReference type="EMBL" id="KAG2227177.1"/>
    </source>
</evidence>
<dbReference type="GO" id="GO:0046982">
    <property type="term" value="F:protein heterodimerization activity"/>
    <property type="evidence" value="ECO:0007669"/>
    <property type="project" value="InterPro"/>
</dbReference>
<dbReference type="GO" id="GO:0000124">
    <property type="term" value="C:SAGA complex"/>
    <property type="evidence" value="ECO:0007669"/>
    <property type="project" value="InterPro"/>
</dbReference>
<feature type="compositionally biased region" description="Polar residues" evidence="8">
    <location>
        <begin position="169"/>
        <end position="186"/>
    </location>
</feature>
<dbReference type="GO" id="GO:0017025">
    <property type="term" value="F:TBP-class protein binding"/>
    <property type="evidence" value="ECO:0007669"/>
    <property type="project" value="TreeGrafter"/>
</dbReference>
<dbReference type="SUPFAM" id="SSF47113">
    <property type="entry name" value="Histone-fold"/>
    <property type="match status" value="1"/>
</dbReference>
<proteinExistence type="inferred from homology"/>
<dbReference type="OrthoDB" id="2193432at2759"/>
<feature type="compositionally biased region" description="Polar residues" evidence="8">
    <location>
        <begin position="316"/>
        <end position="336"/>
    </location>
</feature>
<gene>
    <name evidence="10" type="ORF">INT45_008421</name>
</gene>
<dbReference type="Proteomes" id="UP000646827">
    <property type="component" value="Unassembled WGS sequence"/>
</dbReference>
<dbReference type="CDD" id="cd07981">
    <property type="entry name" value="HFD_TAF12"/>
    <property type="match status" value="1"/>
</dbReference>
<evidence type="ECO:0000256" key="4">
    <source>
        <dbReference type="ARBA" id="ARBA00023163"/>
    </source>
</evidence>
<dbReference type="FunFam" id="1.10.20.10:FF:000011">
    <property type="entry name" value="Transcription initiation factor TFIID subunit 12"/>
    <property type="match status" value="1"/>
</dbReference>
<accession>A0A8H7SD93</accession>
<name>A0A8H7SD93_9FUNG</name>
<evidence type="ECO:0000256" key="3">
    <source>
        <dbReference type="ARBA" id="ARBA00023015"/>
    </source>
</evidence>
<comment type="subcellular location">
    <subcellularLocation>
        <location evidence="1">Nucleus</location>
    </subcellularLocation>
</comment>
<dbReference type="InterPro" id="IPR009072">
    <property type="entry name" value="Histone-fold"/>
</dbReference>
<dbReference type="InterPro" id="IPR037794">
    <property type="entry name" value="TAF12"/>
</dbReference>
<evidence type="ECO:0000313" key="11">
    <source>
        <dbReference type="Proteomes" id="UP000646827"/>
    </source>
</evidence>
<sequence length="343" mass="38458">MASNNPFPQQLQQLPLMIQQYHKQAEMLTNSITQLRQNLERTDLSQEEKNQIKHQEQEMQSKLAVYQTFLNNLTPKLTPAQQQMVMQQLAVNQNLESIQQQHHQQQQQQQHHQQQQQQQAPPSQPGSPAFPQHPPLNIQQIAAQQHQMMAMAGSPPQPMSTTSSPRQPISTPLASLAPSKQSTPVATPTKGMFTFPTMSGPPPSANSAMTQKPTVPITPDLESGSRILGKRKIQELVGQIDPSERLEPEVEDILLEIADEFIESVTKFACRLAKHRKSDTLEVKDLQLHLERNWNVRIPGFAADEIRSLRKPVLPSSHQSKVQAVNTAKAQGSSGQHSKKDNN</sequence>
<feature type="region of interest" description="Disordered" evidence="8">
    <location>
        <begin position="314"/>
        <end position="343"/>
    </location>
</feature>
<feature type="compositionally biased region" description="Low complexity" evidence="8">
    <location>
        <begin position="138"/>
        <end position="168"/>
    </location>
</feature>
<comment type="similarity">
    <text evidence="2">Belongs to the TAF12 family.</text>
</comment>
<evidence type="ECO:0000256" key="6">
    <source>
        <dbReference type="ARBA" id="ARBA00075089"/>
    </source>
</evidence>
<feature type="compositionally biased region" description="Low complexity" evidence="8">
    <location>
        <begin position="96"/>
        <end position="119"/>
    </location>
</feature>
<evidence type="ECO:0000256" key="1">
    <source>
        <dbReference type="ARBA" id="ARBA00004123"/>
    </source>
</evidence>
<dbReference type="Pfam" id="PF03847">
    <property type="entry name" value="TFIID_20kDa"/>
    <property type="match status" value="1"/>
</dbReference>
<protein>
    <recommendedName>
        <fullName evidence="6">TBP-associated factor 12</fullName>
    </recommendedName>
    <alternativeName>
        <fullName evidence="7">Transcription initiation factor TFIID subunit 12</fullName>
    </alternativeName>
</protein>
<dbReference type="InterPro" id="IPR003228">
    <property type="entry name" value="TFIID_TAF12_dom"/>
</dbReference>
<dbReference type="Gene3D" id="1.10.20.10">
    <property type="entry name" value="Histone, subunit A"/>
    <property type="match status" value="1"/>
</dbReference>
<reference evidence="10 11" key="1">
    <citation type="submission" date="2020-12" db="EMBL/GenBank/DDBJ databases">
        <title>Metabolic potential, ecology and presence of endohyphal bacteria is reflected in genomic diversity of Mucoromycotina.</title>
        <authorList>
            <person name="Muszewska A."/>
            <person name="Okrasinska A."/>
            <person name="Steczkiewicz K."/>
            <person name="Drgas O."/>
            <person name="Orlowska M."/>
            <person name="Perlinska-Lenart U."/>
            <person name="Aleksandrzak-Piekarczyk T."/>
            <person name="Szatraj K."/>
            <person name="Zielenkiewicz U."/>
            <person name="Pilsyk S."/>
            <person name="Malc E."/>
            <person name="Mieczkowski P."/>
            <person name="Kruszewska J.S."/>
            <person name="Biernat P."/>
            <person name="Pawlowska J."/>
        </authorList>
    </citation>
    <scope>NUCLEOTIDE SEQUENCE [LARGE SCALE GENOMIC DNA]</scope>
    <source>
        <strain evidence="10 11">CBS 142.35</strain>
    </source>
</reference>
<keyword evidence="11" id="KW-1185">Reference proteome</keyword>
<feature type="domain" description="Transcription initiation factor TFIID subunit 12" evidence="9">
    <location>
        <begin position="229"/>
        <end position="296"/>
    </location>
</feature>
<keyword evidence="3" id="KW-0805">Transcription regulation</keyword>
<dbReference type="GO" id="GO:0051123">
    <property type="term" value="P:RNA polymerase II preinitiation complex assembly"/>
    <property type="evidence" value="ECO:0007669"/>
    <property type="project" value="TreeGrafter"/>
</dbReference>
<dbReference type="EMBL" id="JAEPRB010000009">
    <property type="protein sequence ID" value="KAG2227177.1"/>
    <property type="molecule type" value="Genomic_DNA"/>
</dbReference>
<dbReference type="PANTHER" id="PTHR12264">
    <property type="entry name" value="TRANSCRIPTION INITIATION FACTOR TFIID SUBUNIT 12"/>
    <property type="match status" value="1"/>
</dbReference>
<comment type="caution">
    <text evidence="10">The sequence shown here is derived from an EMBL/GenBank/DDBJ whole genome shotgun (WGS) entry which is preliminary data.</text>
</comment>
<evidence type="ECO:0000256" key="5">
    <source>
        <dbReference type="ARBA" id="ARBA00023242"/>
    </source>
</evidence>
<dbReference type="GO" id="GO:0005669">
    <property type="term" value="C:transcription factor TFIID complex"/>
    <property type="evidence" value="ECO:0007669"/>
    <property type="project" value="InterPro"/>
</dbReference>